<feature type="domain" description="Putative peptidoglycan binding" evidence="1">
    <location>
        <begin position="6"/>
        <end position="63"/>
    </location>
</feature>
<evidence type="ECO:0000259" key="1">
    <source>
        <dbReference type="Pfam" id="PF08823"/>
    </source>
</evidence>
<name>A0A6J7I3P5_9ZZZZ</name>
<evidence type="ECO:0000313" key="2">
    <source>
        <dbReference type="EMBL" id="CAB4925276.1"/>
    </source>
</evidence>
<dbReference type="AlphaFoldDB" id="A0A6J7I3P5"/>
<organism evidence="2">
    <name type="scientific">freshwater metagenome</name>
    <dbReference type="NCBI Taxonomy" id="449393"/>
    <lineage>
        <taxon>unclassified sequences</taxon>
        <taxon>metagenomes</taxon>
        <taxon>ecological metagenomes</taxon>
    </lineage>
</organism>
<proteinExistence type="predicted"/>
<gene>
    <name evidence="2" type="ORF">UFOPK3610_01641</name>
</gene>
<sequence>MLFGTPEDVRPLEGEIAHRLTAALTALGYPTNDLAASLSQVAGVENLEERLGPEGIDIVVLEHLEGLVRRKI</sequence>
<dbReference type="EMBL" id="CAFBMR010000092">
    <property type="protein sequence ID" value="CAB4925276.1"/>
    <property type="molecule type" value="Genomic_DNA"/>
</dbReference>
<accession>A0A6J7I3P5</accession>
<reference evidence="2" key="1">
    <citation type="submission" date="2020-05" db="EMBL/GenBank/DDBJ databases">
        <authorList>
            <person name="Chiriac C."/>
            <person name="Salcher M."/>
            <person name="Ghai R."/>
            <person name="Kavagutti S V."/>
        </authorList>
    </citation>
    <scope>NUCLEOTIDE SEQUENCE</scope>
</reference>
<protein>
    <submittedName>
        <fullName evidence="2">Unannotated protein</fullName>
    </submittedName>
</protein>
<dbReference type="InterPro" id="IPR014927">
    <property type="entry name" value="PG-bd_2"/>
</dbReference>
<dbReference type="Pfam" id="PF08823">
    <property type="entry name" value="PG_binding_2"/>
    <property type="match status" value="1"/>
</dbReference>